<protein>
    <submittedName>
        <fullName evidence="1">Uncharacterized protein</fullName>
    </submittedName>
</protein>
<dbReference type="EMBL" id="BT042309">
    <property type="protein sequence ID" value="ACF87314.1"/>
    <property type="molecule type" value="mRNA"/>
</dbReference>
<proteinExistence type="evidence at transcript level"/>
<dbReference type="GeneID" id="100274070"/>
<name>B4FYX1_MAIZE</name>
<dbReference type="HOGENOM" id="CLU_1689318_0_0_1"/>
<dbReference type="RefSeq" id="NP_001141921.1">
    <property type="nucleotide sequence ID" value="NM_001148449.1"/>
</dbReference>
<organism evidence="1">
    <name type="scientific">Zea mays</name>
    <name type="common">Maize</name>
    <dbReference type="NCBI Taxonomy" id="4577"/>
    <lineage>
        <taxon>Eukaryota</taxon>
        <taxon>Viridiplantae</taxon>
        <taxon>Streptophyta</taxon>
        <taxon>Embryophyta</taxon>
        <taxon>Tracheophyta</taxon>
        <taxon>Spermatophyta</taxon>
        <taxon>Magnoliopsida</taxon>
        <taxon>Liliopsida</taxon>
        <taxon>Poales</taxon>
        <taxon>Poaceae</taxon>
        <taxon>PACMAD clade</taxon>
        <taxon>Panicoideae</taxon>
        <taxon>Andropogonodae</taxon>
        <taxon>Andropogoneae</taxon>
        <taxon>Tripsacinae</taxon>
        <taxon>Zea</taxon>
    </lineage>
</organism>
<sequence>MADAAPSVRARRAHGRSSSLRRVRSVILAVTSRREVSLHASSSRAESSPMLMRLYSNLSATASPWSMLQPTVKIVGVAQLANRILAGRRFLFRHSTTPLLLDPVSNPPWRLPDFAGEVCRRPLVPARPIRALAPHPSSFARALVCGRAAELVLPCS</sequence>
<accession>B4FYX1</accession>
<evidence type="ECO:0000313" key="1">
    <source>
        <dbReference type="EMBL" id="ACF87314.1"/>
    </source>
</evidence>
<dbReference type="KEGG" id="zma:100274070"/>
<dbReference type="AlphaFoldDB" id="B4FYX1"/>
<reference evidence="1" key="1">
    <citation type="journal article" date="2009" name="PLoS Genet.">
        <title>Sequencing, mapping, and analysis of 27,455 maize full-length cDNAs.</title>
        <authorList>
            <person name="Soderlund C."/>
            <person name="Descour A."/>
            <person name="Kudrna D."/>
            <person name="Bomhoff M."/>
            <person name="Boyd L."/>
            <person name="Currie J."/>
            <person name="Angelova A."/>
            <person name="Collura K."/>
            <person name="Wissotski M."/>
            <person name="Ashley E."/>
            <person name="Morrow D."/>
            <person name="Fernandes J."/>
            <person name="Walbot V."/>
            <person name="Yu Y."/>
        </authorList>
    </citation>
    <scope>NUCLEOTIDE SEQUENCE</scope>
    <source>
        <strain evidence="1">B73</strain>
    </source>
</reference>